<sequence>MKNRRNAADSKLQQWLNRFSENVDYSRFQHGMKLYNAQSVHDFHVYPNHFECIVEGNLDEYQVKGYYSLSDGAPLLKDYEITCNCPDDVDVCKHSVCATMYFILNELDDENNPSDEKVQQARKVMIEEPLAKLELDVNAQNVTLLDLHKHRGSRVIDNRDYIERVHERIMKVMDELKERE</sequence>
<name>A0ABS9GWZ6_9BACL</name>
<keyword evidence="2" id="KW-1185">Reference proteome</keyword>
<comment type="caution">
    <text evidence="1">The sequence shown here is derived from an EMBL/GenBank/DDBJ whole genome shotgun (WGS) entry which is preliminary data.</text>
</comment>
<evidence type="ECO:0000313" key="1">
    <source>
        <dbReference type="EMBL" id="MCF6137307.1"/>
    </source>
</evidence>
<dbReference type="RefSeq" id="WP_236332794.1">
    <property type="nucleotide sequence ID" value="NZ_JAKIJS010000001.1"/>
</dbReference>
<organism evidence="1 2">
    <name type="scientific">Pseudalkalibacillus berkeleyi</name>
    <dbReference type="NCBI Taxonomy" id="1069813"/>
    <lineage>
        <taxon>Bacteria</taxon>
        <taxon>Bacillati</taxon>
        <taxon>Bacillota</taxon>
        <taxon>Bacilli</taxon>
        <taxon>Bacillales</taxon>
        <taxon>Fictibacillaceae</taxon>
        <taxon>Pseudalkalibacillus</taxon>
    </lineage>
</organism>
<dbReference type="EMBL" id="JAKIJS010000001">
    <property type="protein sequence ID" value="MCF6137307.1"/>
    <property type="molecule type" value="Genomic_DNA"/>
</dbReference>
<evidence type="ECO:0008006" key="3">
    <source>
        <dbReference type="Google" id="ProtNLM"/>
    </source>
</evidence>
<dbReference type="Proteomes" id="UP001649381">
    <property type="component" value="Unassembled WGS sequence"/>
</dbReference>
<accession>A0ABS9GWZ6</accession>
<protein>
    <recommendedName>
        <fullName evidence="3">SWIM-type domain-containing protein</fullName>
    </recommendedName>
</protein>
<evidence type="ECO:0000313" key="2">
    <source>
        <dbReference type="Proteomes" id="UP001649381"/>
    </source>
</evidence>
<proteinExistence type="predicted"/>
<reference evidence="1 2" key="1">
    <citation type="submission" date="2022-01" db="EMBL/GenBank/DDBJ databases">
        <title>Alkalihalobacillus sp. EGI L200015, a novel bacterium isolated from a salt lake sediment.</title>
        <authorList>
            <person name="Gao L."/>
            <person name="Fang B.-Z."/>
            <person name="Li W.-J."/>
        </authorList>
    </citation>
    <scope>NUCLEOTIDE SEQUENCE [LARGE SCALE GENOMIC DNA]</scope>
    <source>
        <strain evidence="1 2">KCTC 12718</strain>
    </source>
</reference>
<gene>
    <name evidence="1" type="ORF">L2716_06145</name>
</gene>